<sequence>MKCYIINLDRAPERMHRMSDLMRSHKVDFVRCPAVDGKYFTESEIVYYRSQRSQGKPLTVGEIACSESHLLAYRQILNGNDQYAVVMEDDLHLSEDFGDFVNSSDWVPEGSELVKIETVDEPTLVSTRVIQAKNNRKLRRLSYKHWGSGAYIISKSAAKRMLNEYRPGSTPIDDYLFDPSVTSFSLWQLQPAIAIQDVILTPSKGTTAGFLESEIELERKKQPRSKRKRIGAIAILKRETIRVVRKNGSRLIFLWKMKVSRTVQRMKIDFRA</sequence>
<dbReference type="Proteomes" id="UP001184614">
    <property type="component" value="Unassembled WGS sequence"/>
</dbReference>
<keyword evidence="2" id="KW-0808">Transferase</keyword>
<gene>
    <name evidence="2" type="ORF">J2782_004409</name>
</gene>
<organism evidence="2 3">
    <name type="scientific">Brucella pseudogrignonensis</name>
    <dbReference type="NCBI Taxonomy" id="419475"/>
    <lineage>
        <taxon>Bacteria</taxon>
        <taxon>Pseudomonadati</taxon>
        <taxon>Pseudomonadota</taxon>
        <taxon>Alphaproteobacteria</taxon>
        <taxon>Hyphomicrobiales</taxon>
        <taxon>Brucellaceae</taxon>
        <taxon>Brucella/Ochrobactrum group</taxon>
        <taxon>Brucella</taxon>
    </lineage>
</organism>
<dbReference type="GO" id="GO:0016740">
    <property type="term" value="F:transferase activity"/>
    <property type="evidence" value="ECO:0007669"/>
    <property type="project" value="UniProtKB-KW"/>
</dbReference>
<keyword evidence="3" id="KW-1185">Reference proteome</keyword>
<reference evidence="2 3" key="1">
    <citation type="submission" date="2023-07" db="EMBL/GenBank/DDBJ databases">
        <title>Sorghum-associated microbial communities from plants grown in Nebraska, USA.</title>
        <authorList>
            <person name="Schachtman D."/>
        </authorList>
    </citation>
    <scope>NUCLEOTIDE SEQUENCE [LARGE SCALE GENOMIC DNA]</scope>
    <source>
        <strain evidence="2 3">DS1730</strain>
    </source>
</reference>
<evidence type="ECO:0000313" key="3">
    <source>
        <dbReference type="Proteomes" id="UP001184614"/>
    </source>
</evidence>
<feature type="domain" description="Glycosyl transferase family 25" evidence="1">
    <location>
        <begin position="2"/>
        <end position="175"/>
    </location>
</feature>
<evidence type="ECO:0000313" key="2">
    <source>
        <dbReference type="EMBL" id="MDR6434656.1"/>
    </source>
</evidence>
<dbReference type="Pfam" id="PF01755">
    <property type="entry name" value="Glyco_transf_25"/>
    <property type="match status" value="1"/>
</dbReference>
<evidence type="ECO:0000259" key="1">
    <source>
        <dbReference type="Pfam" id="PF01755"/>
    </source>
</evidence>
<dbReference type="CDD" id="cd06532">
    <property type="entry name" value="Glyco_transf_25"/>
    <property type="match status" value="1"/>
</dbReference>
<dbReference type="EMBL" id="JAVDQT010000013">
    <property type="protein sequence ID" value="MDR6434656.1"/>
    <property type="molecule type" value="Genomic_DNA"/>
</dbReference>
<dbReference type="RefSeq" id="WP_310016126.1">
    <property type="nucleotide sequence ID" value="NZ_JAVDQT010000013.1"/>
</dbReference>
<protein>
    <submittedName>
        <fullName evidence="2">Glycosyl transferase family 25</fullName>
    </submittedName>
</protein>
<comment type="caution">
    <text evidence="2">The sequence shown here is derived from an EMBL/GenBank/DDBJ whole genome shotgun (WGS) entry which is preliminary data.</text>
</comment>
<name>A0ABU1MFZ3_9HYPH</name>
<proteinExistence type="predicted"/>
<accession>A0ABU1MFZ3</accession>
<dbReference type="InterPro" id="IPR002654">
    <property type="entry name" value="Glyco_trans_25"/>
</dbReference>